<dbReference type="AlphaFoldDB" id="A0A919RKX9"/>
<feature type="region of interest" description="Disordered" evidence="1">
    <location>
        <begin position="46"/>
        <end position="106"/>
    </location>
</feature>
<name>A0A919RKX9_9ACTN</name>
<evidence type="ECO:0000313" key="2">
    <source>
        <dbReference type="EMBL" id="GII95683.1"/>
    </source>
</evidence>
<evidence type="ECO:0008006" key="4">
    <source>
        <dbReference type="Google" id="ProtNLM"/>
    </source>
</evidence>
<feature type="compositionally biased region" description="Polar residues" evidence="1">
    <location>
        <begin position="79"/>
        <end position="89"/>
    </location>
</feature>
<evidence type="ECO:0000313" key="3">
    <source>
        <dbReference type="Proteomes" id="UP000606172"/>
    </source>
</evidence>
<dbReference type="Proteomes" id="UP000606172">
    <property type="component" value="Unassembled WGS sequence"/>
</dbReference>
<comment type="caution">
    <text evidence="2">The sequence shown here is derived from an EMBL/GenBank/DDBJ whole genome shotgun (WGS) entry which is preliminary data.</text>
</comment>
<feature type="compositionally biased region" description="Low complexity" evidence="1">
    <location>
        <begin position="67"/>
        <end position="78"/>
    </location>
</feature>
<accession>A0A919RKX9</accession>
<organism evidence="2 3">
    <name type="scientific">Sinosporangium siamense</name>
    <dbReference type="NCBI Taxonomy" id="1367973"/>
    <lineage>
        <taxon>Bacteria</taxon>
        <taxon>Bacillati</taxon>
        <taxon>Actinomycetota</taxon>
        <taxon>Actinomycetes</taxon>
        <taxon>Streptosporangiales</taxon>
        <taxon>Streptosporangiaceae</taxon>
        <taxon>Sinosporangium</taxon>
    </lineage>
</organism>
<keyword evidence="3" id="KW-1185">Reference proteome</keyword>
<gene>
    <name evidence="2" type="ORF">Ssi02_59140</name>
</gene>
<reference evidence="2" key="1">
    <citation type="submission" date="2021-01" db="EMBL/GenBank/DDBJ databases">
        <title>Whole genome shotgun sequence of Sinosporangium siamense NBRC 109515.</title>
        <authorList>
            <person name="Komaki H."/>
            <person name="Tamura T."/>
        </authorList>
    </citation>
    <scope>NUCLEOTIDE SEQUENCE</scope>
    <source>
        <strain evidence="2">NBRC 109515</strain>
    </source>
</reference>
<dbReference type="EMBL" id="BOOW01000037">
    <property type="protein sequence ID" value="GII95683.1"/>
    <property type="molecule type" value="Genomic_DNA"/>
</dbReference>
<sequence length="229" mass="24783">MRMDPDTFRSDGLGGPDIYWRRRMLVLVALLVVVAVVAWACSRSASGPQRSAAPLSTPASEPVLANLPSLTPTPSPSLGASQTRSQSPKATKAAPRPKRPGEPCAERDLVLNLEGRTEVYTGDSRPGFMLTLVNTGKVMCTTDVGPRAVEIRITSGEDRVWSSADCISGDGLDIQRLERGIPYVRMIEWDRRRSGRDCVGDRTAARPGTYVVGVRAGKLTAPKAVFHLR</sequence>
<evidence type="ECO:0000256" key="1">
    <source>
        <dbReference type="SAM" id="MobiDB-lite"/>
    </source>
</evidence>
<protein>
    <recommendedName>
        <fullName evidence="4">DUF4232 domain-containing protein</fullName>
    </recommendedName>
</protein>
<proteinExistence type="predicted"/>